<dbReference type="InterPro" id="IPR043917">
    <property type="entry name" value="DUF5753"/>
</dbReference>
<dbReference type="Gene3D" id="1.10.260.40">
    <property type="entry name" value="lambda repressor-like DNA-binding domains"/>
    <property type="match status" value="1"/>
</dbReference>
<evidence type="ECO:0000259" key="1">
    <source>
        <dbReference type="PROSITE" id="PS50943"/>
    </source>
</evidence>
<reference evidence="3" key="1">
    <citation type="journal article" date="2019" name="Int. J. Syst. Evol. Microbiol.">
        <title>The Global Catalogue of Microorganisms (GCM) 10K type strain sequencing project: providing services to taxonomists for standard genome sequencing and annotation.</title>
        <authorList>
            <consortium name="The Broad Institute Genomics Platform"/>
            <consortium name="The Broad Institute Genome Sequencing Center for Infectious Disease"/>
            <person name="Wu L."/>
            <person name="Ma J."/>
        </authorList>
    </citation>
    <scope>NUCLEOTIDE SEQUENCE [LARGE SCALE GENOMIC DNA]</scope>
    <source>
        <strain evidence="3">JCM 4565</strain>
    </source>
</reference>
<dbReference type="InterPro" id="IPR010982">
    <property type="entry name" value="Lambda_DNA-bd_dom_sf"/>
</dbReference>
<dbReference type="PROSITE" id="PS50943">
    <property type="entry name" value="HTH_CROC1"/>
    <property type="match status" value="1"/>
</dbReference>
<dbReference type="SUPFAM" id="SSF47413">
    <property type="entry name" value="lambda repressor-like DNA-binding domains"/>
    <property type="match status" value="1"/>
</dbReference>
<comment type="caution">
    <text evidence="2">The sequence shown here is derived from an EMBL/GenBank/DDBJ whole genome shotgun (WGS) entry which is preliminary data.</text>
</comment>
<dbReference type="Proteomes" id="UP001500063">
    <property type="component" value="Unassembled WGS sequence"/>
</dbReference>
<dbReference type="InterPro" id="IPR001387">
    <property type="entry name" value="Cro/C1-type_HTH"/>
</dbReference>
<name>A0ABP3H605_9ACTN</name>
<accession>A0ABP3H605</accession>
<keyword evidence="3" id="KW-1185">Reference proteome</keyword>
<gene>
    <name evidence="2" type="ORF">GCM10010319_45810</name>
</gene>
<dbReference type="Pfam" id="PF19054">
    <property type="entry name" value="DUF5753"/>
    <property type="match status" value="1"/>
</dbReference>
<proteinExistence type="predicted"/>
<dbReference type="EMBL" id="BAAABW010000025">
    <property type="protein sequence ID" value="GAA0362932.1"/>
    <property type="molecule type" value="Genomic_DNA"/>
</dbReference>
<dbReference type="Pfam" id="PF13560">
    <property type="entry name" value="HTH_31"/>
    <property type="match status" value="1"/>
</dbReference>
<dbReference type="CDD" id="cd00093">
    <property type="entry name" value="HTH_XRE"/>
    <property type="match status" value="1"/>
</dbReference>
<feature type="domain" description="HTH cro/C1-type" evidence="1">
    <location>
        <begin position="22"/>
        <end position="76"/>
    </location>
</feature>
<sequence>MEGMPARRQTPTIRLRRLAAELRRIRTGAGLTREHVTEHTGINAATLYRIETARARPQRRTLIALLDLYEVPEPRRSAVLLLIQDVGSQGGLRAIHSELRDEYVAYISFEAEAREVRNYESLFIPGLLQTEGYARAVINSAFPTAAAREIEHRVQARVERKAVLSKNEPLQMRAVMDEAALRRMVGGPRVMREQMQHLTAMAEEPHIALQIIPFSAGAHAGMPGSFVLMSFPDVEDPEIIYVDSMAGDLFLESETEVRRYEAIFERLCTLALSPDATSQLIATLAKEEQ</sequence>
<evidence type="ECO:0000313" key="2">
    <source>
        <dbReference type="EMBL" id="GAA0362932.1"/>
    </source>
</evidence>
<protein>
    <submittedName>
        <fullName evidence="2">Helix-turn-helix transcriptional regulator</fullName>
    </submittedName>
</protein>
<organism evidence="2 3">
    <name type="scientific">Streptomyces blastmyceticus</name>
    <dbReference type="NCBI Taxonomy" id="68180"/>
    <lineage>
        <taxon>Bacteria</taxon>
        <taxon>Bacillati</taxon>
        <taxon>Actinomycetota</taxon>
        <taxon>Actinomycetes</taxon>
        <taxon>Kitasatosporales</taxon>
        <taxon>Streptomycetaceae</taxon>
        <taxon>Streptomyces</taxon>
    </lineage>
</organism>
<evidence type="ECO:0000313" key="3">
    <source>
        <dbReference type="Proteomes" id="UP001500063"/>
    </source>
</evidence>
<dbReference type="SMART" id="SM00530">
    <property type="entry name" value="HTH_XRE"/>
    <property type="match status" value="1"/>
</dbReference>